<evidence type="ECO:0000313" key="6">
    <source>
        <dbReference type="EMBL" id="RKT54466.1"/>
    </source>
</evidence>
<dbReference type="SUPFAM" id="SSF90123">
    <property type="entry name" value="ABC transporter transmembrane region"/>
    <property type="match status" value="1"/>
</dbReference>
<evidence type="ECO:0000256" key="3">
    <source>
        <dbReference type="ARBA" id="ARBA00022989"/>
    </source>
</evidence>
<feature type="transmembrane region" description="Helical" evidence="5">
    <location>
        <begin position="141"/>
        <end position="159"/>
    </location>
</feature>
<accession>A0A495VYR4</accession>
<name>A0A495VYR4_9PSEU</name>
<feature type="transmembrane region" description="Helical" evidence="5">
    <location>
        <begin position="6"/>
        <end position="24"/>
    </location>
</feature>
<evidence type="ECO:0000256" key="5">
    <source>
        <dbReference type="SAM" id="Phobius"/>
    </source>
</evidence>
<evidence type="ECO:0000256" key="4">
    <source>
        <dbReference type="ARBA" id="ARBA00023136"/>
    </source>
</evidence>
<comment type="caution">
    <text evidence="6">The sequence shown here is derived from an EMBL/GenBank/DDBJ whole genome shotgun (WGS) entry which is preliminary data.</text>
</comment>
<organism evidence="6 7">
    <name type="scientific">Saccharothrix australiensis</name>
    <dbReference type="NCBI Taxonomy" id="2072"/>
    <lineage>
        <taxon>Bacteria</taxon>
        <taxon>Bacillati</taxon>
        <taxon>Actinomycetota</taxon>
        <taxon>Actinomycetes</taxon>
        <taxon>Pseudonocardiales</taxon>
        <taxon>Pseudonocardiaceae</taxon>
        <taxon>Saccharothrix</taxon>
    </lineage>
</organism>
<feature type="transmembrane region" description="Helical" evidence="5">
    <location>
        <begin position="59"/>
        <end position="81"/>
    </location>
</feature>
<dbReference type="GO" id="GO:0005524">
    <property type="term" value="F:ATP binding"/>
    <property type="evidence" value="ECO:0007669"/>
    <property type="project" value="InterPro"/>
</dbReference>
<evidence type="ECO:0000313" key="7">
    <source>
        <dbReference type="Proteomes" id="UP000282084"/>
    </source>
</evidence>
<proteinExistence type="predicted"/>
<evidence type="ECO:0000256" key="2">
    <source>
        <dbReference type="ARBA" id="ARBA00022692"/>
    </source>
</evidence>
<dbReference type="EMBL" id="RBXO01000001">
    <property type="protein sequence ID" value="RKT54466.1"/>
    <property type="molecule type" value="Genomic_DNA"/>
</dbReference>
<keyword evidence="2 5" id="KW-0812">Transmembrane</keyword>
<dbReference type="RefSeq" id="WP_121011574.1">
    <property type="nucleotide sequence ID" value="NZ_RBXO01000001.1"/>
</dbReference>
<keyword evidence="7" id="KW-1185">Reference proteome</keyword>
<gene>
    <name evidence="6" type="ORF">C8E97_3088</name>
</gene>
<reference evidence="6 7" key="1">
    <citation type="submission" date="2018-10" db="EMBL/GenBank/DDBJ databases">
        <title>Sequencing the genomes of 1000 actinobacteria strains.</title>
        <authorList>
            <person name="Klenk H.-P."/>
        </authorList>
    </citation>
    <scope>NUCLEOTIDE SEQUENCE [LARGE SCALE GENOMIC DNA]</scope>
    <source>
        <strain evidence="6 7">DSM 43800</strain>
    </source>
</reference>
<feature type="transmembrane region" description="Helical" evidence="5">
    <location>
        <begin position="36"/>
        <end position="53"/>
    </location>
</feature>
<dbReference type="InterPro" id="IPR036640">
    <property type="entry name" value="ABC1_TM_sf"/>
</dbReference>
<dbReference type="AlphaFoldDB" id="A0A495VYR4"/>
<keyword evidence="4 5" id="KW-0472">Membrane</keyword>
<protein>
    <submittedName>
        <fullName evidence="6">Uncharacterized protein</fullName>
    </submittedName>
</protein>
<keyword evidence="3 5" id="KW-1133">Transmembrane helix</keyword>
<sequence>MSPFWTTVVVSGTILVVILASDLGRRKVTTMRLVRPLIAVGIVIAIFVRSFPLDGNDPSLQLVGIGVGVICGLIAGALLPAEREPSGTVFTRGGALYALLWLVISAARVVFVYGTENWFTDKIIEFCIEYRISGPDVFSNAFVLMALAMVLARTSVILVRSRRLKAAAEPAEVRG</sequence>
<dbReference type="Proteomes" id="UP000282084">
    <property type="component" value="Unassembled WGS sequence"/>
</dbReference>
<dbReference type="GO" id="GO:0005886">
    <property type="term" value="C:plasma membrane"/>
    <property type="evidence" value="ECO:0007669"/>
    <property type="project" value="UniProtKB-SubCell"/>
</dbReference>
<feature type="transmembrane region" description="Helical" evidence="5">
    <location>
        <begin position="93"/>
        <end position="113"/>
    </location>
</feature>
<comment type="subcellular location">
    <subcellularLocation>
        <location evidence="1">Cell membrane</location>
        <topology evidence="1">Multi-pass membrane protein</topology>
    </subcellularLocation>
</comment>
<dbReference type="OrthoDB" id="4206595at2"/>
<evidence type="ECO:0000256" key="1">
    <source>
        <dbReference type="ARBA" id="ARBA00004651"/>
    </source>
</evidence>